<dbReference type="PANTHER" id="PTHR33452">
    <property type="entry name" value="OXIDOREDUCTASE CATD-RELATED"/>
    <property type="match status" value="1"/>
</dbReference>
<dbReference type="Proteomes" id="UP000193100">
    <property type="component" value="Chromosome"/>
</dbReference>
<evidence type="ECO:0000313" key="9">
    <source>
        <dbReference type="Proteomes" id="UP000193100"/>
    </source>
</evidence>
<organism evidence="8 9">
    <name type="scientific">Marinobacter salarius</name>
    <dbReference type="NCBI Taxonomy" id="1420917"/>
    <lineage>
        <taxon>Bacteria</taxon>
        <taxon>Pseudomonadati</taxon>
        <taxon>Pseudomonadota</taxon>
        <taxon>Gammaproteobacteria</taxon>
        <taxon>Pseudomonadales</taxon>
        <taxon>Marinobacteraceae</taxon>
        <taxon>Marinobacter</taxon>
    </lineage>
</organism>
<dbReference type="EMBL" id="CP020931">
    <property type="protein sequence ID" value="ARM83205.1"/>
    <property type="molecule type" value="Genomic_DNA"/>
</dbReference>
<dbReference type="Pfam" id="PF07681">
    <property type="entry name" value="DoxX"/>
    <property type="match status" value="1"/>
</dbReference>
<name>A0A1W6K6Z5_9GAMM</name>
<keyword evidence="6 7" id="KW-0472">Membrane</keyword>
<evidence type="ECO:0000256" key="7">
    <source>
        <dbReference type="SAM" id="Phobius"/>
    </source>
</evidence>
<evidence type="ECO:0000256" key="3">
    <source>
        <dbReference type="ARBA" id="ARBA00022475"/>
    </source>
</evidence>
<reference evidence="8 9" key="1">
    <citation type="submission" date="2017-04" db="EMBL/GenBank/DDBJ databases">
        <title>Genome Sequence of Marinobacter salarius strain SMR5 Isolated from a culture of the Diatom Skeletonema marinoi.</title>
        <authorList>
            <person name="Topel M."/>
            <person name="Pinder M.I.M."/>
            <person name="Johansson O.N."/>
            <person name="Kourtchenko O."/>
            <person name="Godhe A."/>
            <person name="Clarke A.K."/>
        </authorList>
    </citation>
    <scope>NUCLEOTIDE SEQUENCE [LARGE SCALE GENOMIC DNA]</scope>
    <source>
        <strain evidence="8 9">SMR5</strain>
    </source>
</reference>
<protein>
    <submittedName>
        <fullName evidence="8">DoxX</fullName>
    </submittedName>
</protein>
<dbReference type="PANTHER" id="PTHR33452:SF1">
    <property type="entry name" value="INNER MEMBRANE PROTEIN YPHA-RELATED"/>
    <property type="match status" value="1"/>
</dbReference>
<dbReference type="InterPro" id="IPR051907">
    <property type="entry name" value="DoxX-like_oxidoreductase"/>
</dbReference>
<dbReference type="RefSeq" id="WP_198324910.1">
    <property type="nucleotide sequence ID" value="NZ_CP020931.1"/>
</dbReference>
<dbReference type="STRING" id="1420917.AU15_12240"/>
<gene>
    <name evidence="8" type="ORF">MARSALSMR5_01111</name>
</gene>
<dbReference type="GeneID" id="77255084"/>
<comment type="subcellular location">
    <subcellularLocation>
        <location evidence="1">Cell membrane</location>
        <topology evidence="1">Multi-pass membrane protein</topology>
    </subcellularLocation>
</comment>
<dbReference type="InterPro" id="IPR032808">
    <property type="entry name" value="DoxX"/>
</dbReference>
<accession>A0A1W6K6Z5</accession>
<comment type="similarity">
    <text evidence="2">Belongs to the DoxX family.</text>
</comment>
<evidence type="ECO:0000313" key="8">
    <source>
        <dbReference type="EMBL" id="ARM83205.1"/>
    </source>
</evidence>
<keyword evidence="4 7" id="KW-0812">Transmembrane</keyword>
<proteinExistence type="inferred from homology"/>
<evidence type="ECO:0000256" key="5">
    <source>
        <dbReference type="ARBA" id="ARBA00022989"/>
    </source>
</evidence>
<keyword evidence="5 7" id="KW-1133">Transmembrane helix</keyword>
<evidence type="ECO:0000256" key="4">
    <source>
        <dbReference type="ARBA" id="ARBA00022692"/>
    </source>
</evidence>
<evidence type="ECO:0000256" key="6">
    <source>
        <dbReference type="ARBA" id="ARBA00023136"/>
    </source>
</evidence>
<sequence length="175" mass="19010">MDNSTETAAQSSTGTGVLPGLIKQANTLFGRIPDTLIAMIARFSIAGVFWKSGQTKIEGLAIDIVSGEFSLGIPRLSDSALFLFKEEYSLPLIAPELAALMAAFAEHLFPILLLLGLATRFSALALLVMTLTIQIFVYPGAWPTHGVWAAVLLYLMAYGPGWCSMDHFIAARYRR</sequence>
<keyword evidence="3" id="KW-1003">Cell membrane</keyword>
<evidence type="ECO:0000256" key="2">
    <source>
        <dbReference type="ARBA" id="ARBA00006679"/>
    </source>
</evidence>
<dbReference type="AlphaFoldDB" id="A0A1W6K6Z5"/>
<dbReference type="GO" id="GO:0005886">
    <property type="term" value="C:plasma membrane"/>
    <property type="evidence" value="ECO:0007669"/>
    <property type="project" value="UniProtKB-SubCell"/>
</dbReference>
<feature type="transmembrane region" description="Helical" evidence="7">
    <location>
        <begin position="147"/>
        <end position="165"/>
    </location>
</feature>
<evidence type="ECO:0000256" key="1">
    <source>
        <dbReference type="ARBA" id="ARBA00004651"/>
    </source>
</evidence>